<protein>
    <submittedName>
        <fullName evidence="1">Tobamovirus multiplication protein 1-like</fullName>
    </submittedName>
</protein>
<proteinExistence type="predicted"/>
<reference evidence="1 2" key="1">
    <citation type="journal article" date="2023" name="Science">
        <title>Complex scaffold remodeling in plant triterpene biosynthesis.</title>
        <authorList>
            <person name="De La Pena R."/>
            <person name="Hodgson H."/>
            <person name="Liu J.C."/>
            <person name="Stephenson M.J."/>
            <person name="Martin A.C."/>
            <person name="Owen C."/>
            <person name="Harkess A."/>
            <person name="Leebens-Mack J."/>
            <person name="Jimenez L.E."/>
            <person name="Osbourn A."/>
            <person name="Sattely E.S."/>
        </authorList>
    </citation>
    <scope>NUCLEOTIDE SEQUENCE [LARGE SCALE GENOMIC DNA]</scope>
    <source>
        <strain evidence="2">cv. JPN11</strain>
        <tissue evidence="1">Leaf</tissue>
    </source>
</reference>
<name>A0ACC1XZI6_MELAZ</name>
<evidence type="ECO:0000313" key="2">
    <source>
        <dbReference type="Proteomes" id="UP001164539"/>
    </source>
</evidence>
<accession>A0ACC1XZI6</accession>
<sequence>MMRAGNYIWYGELEEIKSGNSFDWWDKIDESEEWQRGIYYTLSVAYALVSIVALVQLMRIQLRVPNYGWTTQKVFHLMNFLVNGLRAILFAVYKSVFHLRPKVLEMVLLDLPTLLFFSTYTLLVLFWAEIYHQARSLPTDKLRPTYYIINGIVYFIQVCIWIYMRLSQSSAAMEVAKLFLSVISFSAALGFMIYGGRLFVMLRRFPIESRGRQKKLYEVGFVSGICCTCFLIRCLVVAISAFDKNADLNVLNHPILNFLYYMLVEIVPSALVLFILRKLPPRRVSDQYHPIQ</sequence>
<evidence type="ECO:0000313" key="1">
    <source>
        <dbReference type="EMBL" id="KAJ4716890.1"/>
    </source>
</evidence>
<organism evidence="1 2">
    <name type="scientific">Melia azedarach</name>
    <name type="common">Chinaberry tree</name>
    <dbReference type="NCBI Taxonomy" id="155640"/>
    <lineage>
        <taxon>Eukaryota</taxon>
        <taxon>Viridiplantae</taxon>
        <taxon>Streptophyta</taxon>
        <taxon>Embryophyta</taxon>
        <taxon>Tracheophyta</taxon>
        <taxon>Spermatophyta</taxon>
        <taxon>Magnoliopsida</taxon>
        <taxon>eudicotyledons</taxon>
        <taxon>Gunneridae</taxon>
        <taxon>Pentapetalae</taxon>
        <taxon>rosids</taxon>
        <taxon>malvids</taxon>
        <taxon>Sapindales</taxon>
        <taxon>Meliaceae</taxon>
        <taxon>Melia</taxon>
    </lineage>
</organism>
<dbReference type="EMBL" id="CM051399">
    <property type="protein sequence ID" value="KAJ4716890.1"/>
    <property type="molecule type" value="Genomic_DNA"/>
</dbReference>
<keyword evidence="2" id="KW-1185">Reference proteome</keyword>
<dbReference type="Proteomes" id="UP001164539">
    <property type="component" value="Chromosome 6"/>
</dbReference>
<comment type="caution">
    <text evidence="1">The sequence shown here is derived from an EMBL/GenBank/DDBJ whole genome shotgun (WGS) entry which is preliminary data.</text>
</comment>
<gene>
    <name evidence="1" type="ORF">OWV82_011842</name>
</gene>